<keyword evidence="7" id="KW-0413">Isomerase</keyword>
<organism evidence="12 13">
    <name type="scientific">Stachybotrys elegans</name>
    <dbReference type="NCBI Taxonomy" id="80388"/>
    <lineage>
        <taxon>Eukaryota</taxon>
        <taxon>Fungi</taxon>
        <taxon>Dikarya</taxon>
        <taxon>Ascomycota</taxon>
        <taxon>Pezizomycotina</taxon>
        <taxon>Sordariomycetes</taxon>
        <taxon>Hypocreomycetidae</taxon>
        <taxon>Hypocreales</taxon>
        <taxon>Stachybotryaceae</taxon>
        <taxon>Stachybotrys</taxon>
    </lineage>
</organism>
<dbReference type="Gene3D" id="3.40.30.10">
    <property type="entry name" value="Glutaredoxin"/>
    <property type="match status" value="3"/>
</dbReference>
<feature type="signal peptide" evidence="10">
    <location>
        <begin position="1"/>
        <end position="25"/>
    </location>
</feature>
<evidence type="ECO:0000256" key="8">
    <source>
        <dbReference type="ARBA" id="ARBA00023284"/>
    </source>
</evidence>
<sequence>MWVRTGVVGFLGAALLAAQVASASSSDWQFIDGDAFTQRLAKQEPMLVAFVAPEDDLSKPLLPEWKKLRKELPYTAALNCTSIPAVCREAQVSSLPVIRLYQADGSMVRYRGPRRAAAIAPFIKRMVRPIVTELAAHEQSTFAKVDDIVIVAQLWEEDEALTEHFLHVAEEYRDRYTFGITSPQSSASGTVVCRNNPDDMEHTMSDLDRVGALEELLEKCTTPLVMPLTRRNELVFNTIAKSPVYYFSDDEADRQAYTNMVRPVAKAFSEYLLFATVDIDEYPLMAPTLGMQGRGLCLQNLHNGQIFHFPAGSALSAQAVQNFIVAVSEGKVQPWTGAAEGGRSHDEL</sequence>
<dbReference type="EC" id="5.3.4.1" evidence="5"/>
<dbReference type="CDD" id="cd02961">
    <property type="entry name" value="PDI_a_family"/>
    <property type="match status" value="1"/>
</dbReference>
<keyword evidence="6" id="KW-0256">Endoplasmic reticulum</keyword>
<keyword evidence="10" id="KW-0732">Signal</keyword>
<dbReference type="GO" id="GO:0034976">
    <property type="term" value="P:response to endoplasmic reticulum stress"/>
    <property type="evidence" value="ECO:0007669"/>
    <property type="project" value="TreeGrafter"/>
</dbReference>
<keyword evidence="13" id="KW-1185">Reference proteome</keyword>
<dbReference type="GO" id="GO:0005788">
    <property type="term" value="C:endoplasmic reticulum lumen"/>
    <property type="evidence" value="ECO:0007669"/>
    <property type="project" value="UniProtKB-SubCell"/>
</dbReference>
<feature type="chain" id="PRO_5035439823" description="Protein disulfide-isomerase" evidence="10">
    <location>
        <begin position="26"/>
        <end position="348"/>
    </location>
</feature>
<evidence type="ECO:0000259" key="11">
    <source>
        <dbReference type="Pfam" id="PF00085"/>
    </source>
</evidence>
<evidence type="ECO:0000256" key="1">
    <source>
        <dbReference type="ARBA" id="ARBA00001182"/>
    </source>
</evidence>
<dbReference type="PANTHER" id="PTHR18929:SF132">
    <property type="entry name" value="PROTEIN DISULFIDE-ISOMERASE A3"/>
    <property type="match status" value="1"/>
</dbReference>
<dbReference type="OrthoDB" id="427280at2759"/>
<evidence type="ECO:0000313" key="13">
    <source>
        <dbReference type="Proteomes" id="UP000813444"/>
    </source>
</evidence>
<comment type="catalytic activity">
    <reaction evidence="1">
        <text>Catalyzes the rearrangement of -S-S- bonds in proteins.</text>
        <dbReference type="EC" id="5.3.4.1"/>
    </reaction>
</comment>
<comment type="similarity">
    <text evidence="4">Belongs to the protein disulfide isomerase family.</text>
</comment>
<evidence type="ECO:0000256" key="7">
    <source>
        <dbReference type="ARBA" id="ARBA00023235"/>
    </source>
</evidence>
<dbReference type="GO" id="GO:0006457">
    <property type="term" value="P:protein folding"/>
    <property type="evidence" value="ECO:0007669"/>
    <property type="project" value="TreeGrafter"/>
</dbReference>
<dbReference type="PANTHER" id="PTHR18929">
    <property type="entry name" value="PROTEIN DISULFIDE ISOMERASE"/>
    <property type="match status" value="1"/>
</dbReference>
<comment type="subcellular location">
    <subcellularLocation>
        <location evidence="3">Endoplasmic reticulum lumen</location>
    </subcellularLocation>
</comment>
<comment type="function">
    <text evidence="2">Participates in the folding of proteins containing disulfide bonds, may be involved in glycosylation, prolyl hydroxylation and triglyceride transfer.</text>
</comment>
<dbReference type="AlphaFoldDB" id="A0A8K0STD2"/>
<protein>
    <recommendedName>
        <fullName evidence="9">Protein disulfide-isomerase</fullName>
        <ecNumber evidence="5">5.3.4.1</ecNumber>
    </recommendedName>
</protein>
<name>A0A8K0STD2_9HYPO</name>
<keyword evidence="8" id="KW-0676">Redox-active center</keyword>
<dbReference type="InterPro" id="IPR013766">
    <property type="entry name" value="Thioredoxin_domain"/>
</dbReference>
<feature type="domain" description="Thioredoxin" evidence="11">
    <location>
        <begin position="32"/>
        <end position="124"/>
    </location>
</feature>
<evidence type="ECO:0000256" key="2">
    <source>
        <dbReference type="ARBA" id="ARBA00002692"/>
    </source>
</evidence>
<dbReference type="EMBL" id="JAGPNK010000006">
    <property type="protein sequence ID" value="KAH7320072.1"/>
    <property type="molecule type" value="Genomic_DNA"/>
</dbReference>
<evidence type="ECO:0000256" key="6">
    <source>
        <dbReference type="ARBA" id="ARBA00022824"/>
    </source>
</evidence>
<evidence type="ECO:0000256" key="5">
    <source>
        <dbReference type="ARBA" id="ARBA00012723"/>
    </source>
</evidence>
<evidence type="ECO:0000313" key="12">
    <source>
        <dbReference type="EMBL" id="KAH7320072.1"/>
    </source>
</evidence>
<evidence type="ECO:0000256" key="3">
    <source>
        <dbReference type="ARBA" id="ARBA00004319"/>
    </source>
</evidence>
<accession>A0A8K0STD2</accession>
<dbReference type="InterPro" id="IPR036249">
    <property type="entry name" value="Thioredoxin-like_sf"/>
</dbReference>
<comment type="caution">
    <text evidence="12">The sequence shown here is derived from an EMBL/GenBank/DDBJ whole genome shotgun (WGS) entry which is preliminary data.</text>
</comment>
<dbReference type="Pfam" id="PF13848">
    <property type="entry name" value="Thioredoxin_6"/>
    <property type="match status" value="1"/>
</dbReference>
<dbReference type="GO" id="GO:0003756">
    <property type="term" value="F:protein disulfide isomerase activity"/>
    <property type="evidence" value="ECO:0007669"/>
    <property type="project" value="UniProtKB-EC"/>
</dbReference>
<dbReference type="Proteomes" id="UP000813444">
    <property type="component" value="Unassembled WGS sequence"/>
</dbReference>
<proteinExistence type="inferred from homology"/>
<evidence type="ECO:0000256" key="9">
    <source>
        <dbReference type="ARBA" id="ARBA00039846"/>
    </source>
</evidence>
<dbReference type="SUPFAM" id="SSF52833">
    <property type="entry name" value="Thioredoxin-like"/>
    <property type="match status" value="2"/>
</dbReference>
<gene>
    <name evidence="12" type="ORF">B0I35DRAFT_227572</name>
</gene>
<evidence type="ECO:0000256" key="10">
    <source>
        <dbReference type="SAM" id="SignalP"/>
    </source>
</evidence>
<reference evidence="12" key="1">
    <citation type="journal article" date="2021" name="Nat. Commun.">
        <title>Genetic determinants of endophytism in the Arabidopsis root mycobiome.</title>
        <authorList>
            <person name="Mesny F."/>
            <person name="Miyauchi S."/>
            <person name="Thiergart T."/>
            <person name="Pickel B."/>
            <person name="Atanasova L."/>
            <person name="Karlsson M."/>
            <person name="Huettel B."/>
            <person name="Barry K.W."/>
            <person name="Haridas S."/>
            <person name="Chen C."/>
            <person name="Bauer D."/>
            <person name="Andreopoulos W."/>
            <person name="Pangilinan J."/>
            <person name="LaButti K."/>
            <person name="Riley R."/>
            <person name="Lipzen A."/>
            <person name="Clum A."/>
            <person name="Drula E."/>
            <person name="Henrissat B."/>
            <person name="Kohler A."/>
            <person name="Grigoriev I.V."/>
            <person name="Martin F.M."/>
            <person name="Hacquard S."/>
        </authorList>
    </citation>
    <scope>NUCLEOTIDE SEQUENCE</scope>
    <source>
        <strain evidence="12">MPI-CAGE-CH-0235</strain>
    </source>
</reference>
<dbReference type="Pfam" id="PF00085">
    <property type="entry name" value="Thioredoxin"/>
    <property type="match status" value="1"/>
</dbReference>
<evidence type="ECO:0000256" key="4">
    <source>
        <dbReference type="ARBA" id="ARBA00006347"/>
    </source>
</evidence>